<dbReference type="Pfam" id="PF10368">
    <property type="entry name" value="YkyA"/>
    <property type="match status" value="1"/>
</dbReference>
<keyword evidence="2" id="KW-0732">Signal</keyword>
<dbReference type="OrthoDB" id="2156400at2"/>
<evidence type="ECO:0000256" key="2">
    <source>
        <dbReference type="SAM" id="SignalP"/>
    </source>
</evidence>
<dbReference type="PROSITE" id="PS51257">
    <property type="entry name" value="PROKAR_LIPOPROTEIN"/>
    <property type="match status" value="1"/>
</dbReference>
<keyword evidence="3" id="KW-0969">Cilium</keyword>
<dbReference type="RefSeq" id="WP_035023004.1">
    <property type="nucleotide sequence ID" value="NZ_CP084916.1"/>
</dbReference>
<dbReference type="InterPro" id="IPR036785">
    <property type="entry name" value="YkyA-like_sf"/>
</dbReference>
<sequence length="213" mass="23598">MKKRYLVTNLFAVSLFLTACGNDDVAKALETTTSVETQNEQIVNDLNAISEQEKGLQSTFETTLSEDDTLSTLADKSSAVFENIETRSTSLSELKETISTMKEKQVLLEEETSDKLPQEELTALSTNIEELTANLEKYIAHYKTVLDEQETYFSDLGKEDATYETLTAGIETINNSDTETKALLTKLDQQLVAVQDAQAKSTASLNELNESSK</sequence>
<proteinExistence type="predicted"/>
<evidence type="ECO:0000313" key="4">
    <source>
        <dbReference type="Proteomes" id="UP000199481"/>
    </source>
</evidence>
<feature type="coiled-coil region" evidence="1">
    <location>
        <begin position="91"/>
        <end position="148"/>
    </location>
</feature>
<dbReference type="Gene3D" id="1.20.120.570">
    <property type="entry name" value="YkyA-like"/>
    <property type="match status" value="1"/>
</dbReference>
<dbReference type="InterPro" id="IPR019454">
    <property type="entry name" value="Lipoprot_YkyA-like"/>
</dbReference>
<accession>A0A1H0Y354</accession>
<evidence type="ECO:0000256" key="1">
    <source>
        <dbReference type="SAM" id="Coils"/>
    </source>
</evidence>
<dbReference type="SUPFAM" id="SSF140423">
    <property type="entry name" value="MW0975(SA0943)-like"/>
    <property type="match status" value="1"/>
</dbReference>
<organism evidence="3 4">
    <name type="scientific">Carnobacterium viridans</name>
    <dbReference type="NCBI Taxonomy" id="174587"/>
    <lineage>
        <taxon>Bacteria</taxon>
        <taxon>Bacillati</taxon>
        <taxon>Bacillota</taxon>
        <taxon>Bacilli</taxon>
        <taxon>Lactobacillales</taxon>
        <taxon>Carnobacteriaceae</taxon>
        <taxon>Carnobacterium</taxon>
    </lineage>
</organism>
<keyword evidence="3" id="KW-0282">Flagellum</keyword>
<keyword evidence="4" id="KW-1185">Reference proteome</keyword>
<keyword evidence="3" id="KW-0966">Cell projection</keyword>
<protein>
    <submittedName>
        <fullName evidence="3">Flagellin N-terminal helical region</fullName>
    </submittedName>
</protein>
<feature type="signal peptide" evidence="2">
    <location>
        <begin position="1"/>
        <end position="19"/>
    </location>
</feature>
<gene>
    <name evidence="3" type="ORF">SAMN04487752_0665</name>
</gene>
<reference evidence="4" key="1">
    <citation type="submission" date="2016-10" db="EMBL/GenBank/DDBJ databases">
        <authorList>
            <person name="Varghese N."/>
            <person name="Submissions S."/>
        </authorList>
    </citation>
    <scope>NUCLEOTIDE SEQUENCE [LARGE SCALE GENOMIC DNA]</scope>
    <source>
        <strain evidence="4">MPL-11</strain>
    </source>
</reference>
<feature type="chain" id="PRO_5039603931" evidence="2">
    <location>
        <begin position="20"/>
        <end position="213"/>
    </location>
</feature>
<dbReference type="EMBL" id="FNJW01000008">
    <property type="protein sequence ID" value="SDQ09491.1"/>
    <property type="molecule type" value="Genomic_DNA"/>
</dbReference>
<dbReference type="Proteomes" id="UP000199481">
    <property type="component" value="Unassembled WGS sequence"/>
</dbReference>
<dbReference type="AlphaFoldDB" id="A0A1H0Y354"/>
<keyword evidence="1" id="KW-0175">Coiled coil</keyword>
<evidence type="ECO:0000313" key="3">
    <source>
        <dbReference type="EMBL" id="SDQ09491.1"/>
    </source>
</evidence>
<name>A0A1H0Y354_9LACT</name>